<keyword evidence="2" id="KW-0472">Membrane</keyword>
<dbReference type="Proteomes" id="UP000010796">
    <property type="component" value="Chromosome"/>
</dbReference>
<evidence type="ECO:0000259" key="3">
    <source>
        <dbReference type="PROSITE" id="PS51352"/>
    </source>
</evidence>
<dbReference type="GO" id="GO:0016209">
    <property type="term" value="F:antioxidant activity"/>
    <property type="evidence" value="ECO:0007669"/>
    <property type="project" value="InterPro"/>
</dbReference>
<dbReference type="HOGENOM" id="CLU_972304_0_0_10"/>
<evidence type="ECO:0000256" key="1">
    <source>
        <dbReference type="ARBA" id="ARBA00023284"/>
    </source>
</evidence>
<dbReference type="CDD" id="cd02966">
    <property type="entry name" value="TlpA_like_family"/>
    <property type="match status" value="1"/>
</dbReference>
<dbReference type="eggNOG" id="COG0526">
    <property type="taxonomic scope" value="Bacteria"/>
</dbReference>
<protein>
    <submittedName>
        <fullName evidence="4">Thiol-disulfide isomerase-like thioredoxin</fullName>
    </submittedName>
</protein>
<dbReference type="InterPro" id="IPR050553">
    <property type="entry name" value="Thioredoxin_ResA/DsbE_sf"/>
</dbReference>
<dbReference type="InterPro" id="IPR017937">
    <property type="entry name" value="Thioredoxin_CS"/>
</dbReference>
<feature type="transmembrane region" description="Helical" evidence="2">
    <location>
        <begin position="91"/>
        <end position="110"/>
    </location>
</feature>
<keyword evidence="2" id="KW-1133">Transmembrane helix</keyword>
<dbReference type="InterPro" id="IPR013766">
    <property type="entry name" value="Thioredoxin_domain"/>
</dbReference>
<feature type="transmembrane region" description="Helical" evidence="2">
    <location>
        <begin position="117"/>
        <end position="135"/>
    </location>
</feature>
<dbReference type="GO" id="GO:0016853">
    <property type="term" value="F:isomerase activity"/>
    <property type="evidence" value="ECO:0007669"/>
    <property type="project" value="UniProtKB-KW"/>
</dbReference>
<dbReference type="KEGG" id="evi:Echvi_3007"/>
<dbReference type="STRING" id="926556.Echvi_3007"/>
<reference evidence="5" key="1">
    <citation type="submission" date="2012-02" db="EMBL/GenBank/DDBJ databases">
        <title>The complete genome of Echinicola vietnamensis DSM 17526.</title>
        <authorList>
            <person name="Lucas S."/>
            <person name="Copeland A."/>
            <person name="Lapidus A."/>
            <person name="Glavina del Rio T."/>
            <person name="Dalin E."/>
            <person name="Tice H."/>
            <person name="Bruce D."/>
            <person name="Goodwin L."/>
            <person name="Pitluck S."/>
            <person name="Peters L."/>
            <person name="Ovchinnikova G."/>
            <person name="Teshima H."/>
            <person name="Kyrpides N."/>
            <person name="Mavromatis K."/>
            <person name="Ivanova N."/>
            <person name="Brettin T."/>
            <person name="Detter J.C."/>
            <person name="Han C."/>
            <person name="Larimer F."/>
            <person name="Land M."/>
            <person name="Hauser L."/>
            <person name="Markowitz V."/>
            <person name="Cheng J.-F."/>
            <person name="Hugenholtz P."/>
            <person name="Woyke T."/>
            <person name="Wu D."/>
            <person name="Brambilla E."/>
            <person name="Klenk H.-P."/>
            <person name="Eisen J.A."/>
        </authorList>
    </citation>
    <scope>NUCLEOTIDE SEQUENCE [LARGE SCALE GENOMIC DNA]</scope>
    <source>
        <strain evidence="5">DSM 17526 / LMG 23754 / KMM 6221</strain>
    </source>
</reference>
<keyword evidence="5" id="KW-1185">Reference proteome</keyword>
<evidence type="ECO:0000256" key="2">
    <source>
        <dbReference type="SAM" id="Phobius"/>
    </source>
</evidence>
<accession>L0G322</accession>
<gene>
    <name evidence="4" type="ordered locus">Echvi_3007</name>
</gene>
<dbReference type="SUPFAM" id="SSF52833">
    <property type="entry name" value="Thioredoxin-like"/>
    <property type="match status" value="1"/>
</dbReference>
<dbReference type="PROSITE" id="PS51352">
    <property type="entry name" value="THIOREDOXIN_2"/>
    <property type="match status" value="1"/>
</dbReference>
<dbReference type="PATRIC" id="fig|926556.3.peg.3175"/>
<dbReference type="OrthoDB" id="979391at2"/>
<dbReference type="AlphaFoldDB" id="L0G322"/>
<dbReference type="Gene3D" id="3.40.30.10">
    <property type="entry name" value="Glutaredoxin"/>
    <property type="match status" value="1"/>
</dbReference>
<keyword evidence="2" id="KW-0812">Transmembrane</keyword>
<keyword evidence="4" id="KW-0413">Isomerase</keyword>
<name>L0G322_ECHVK</name>
<feature type="transmembrane region" description="Helical" evidence="2">
    <location>
        <begin position="65"/>
        <end position="85"/>
    </location>
</feature>
<dbReference type="Pfam" id="PF00578">
    <property type="entry name" value="AhpC-TSA"/>
    <property type="match status" value="1"/>
</dbReference>
<feature type="transmembrane region" description="Helical" evidence="2">
    <location>
        <begin position="33"/>
        <end position="53"/>
    </location>
</feature>
<dbReference type="PANTHER" id="PTHR42852:SF13">
    <property type="entry name" value="PROTEIN DIPZ"/>
    <property type="match status" value="1"/>
</dbReference>
<keyword evidence="1" id="KW-0676">Redox-active center</keyword>
<evidence type="ECO:0000313" key="4">
    <source>
        <dbReference type="EMBL" id="AGA79245.1"/>
    </source>
</evidence>
<dbReference type="PROSITE" id="PS00194">
    <property type="entry name" value="THIOREDOXIN_1"/>
    <property type="match status" value="1"/>
</dbReference>
<evidence type="ECO:0000313" key="5">
    <source>
        <dbReference type="Proteomes" id="UP000010796"/>
    </source>
</evidence>
<dbReference type="EMBL" id="CP003346">
    <property type="protein sequence ID" value="AGA79245.1"/>
    <property type="molecule type" value="Genomic_DNA"/>
</dbReference>
<dbReference type="RefSeq" id="WP_015266797.1">
    <property type="nucleotide sequence ID" value="NC_019904.1"/>
</dbReference>
<sequence>MKKTVSSIFLAAIIFLISFYSSAYVLTLSRDFNLWGFGALLGFMLILAIDALVIRQLSNLIPSKWVISASLFGILLFAFISLPSLRFAIKVLPTFICLVLGSLAAAIMTAKTIKNRYTYGFSLFLFPFVLNLSVYDTWVHYIEFGNTSGQVTEETSVSFKATDEKGHEITNEQLKGKVVLLDFWFIGCAPCWKKFPDLQQLHEQYLDHPDLAIYAMNRPMSSDRPGQAFEAIRDKGYTFNVLQGTQKIMDDFGVYVYPTVVVLNKEGSVVYMGSLDRAQDIIESLL</sequence>
<dbReference type="PANTHER" id="PTHR42852">
    <property type="entry name" value="THIOL:DISULFIDE INTERCHANGE PROTEIN DSBE"/>
    <property type="match status" value="1"/>
</dbReference>
<organism evidence="4 5">
    <name type="scientific">Echinicola vietnamensis (strain DSM 17526 / LMG 23754 / KMM 6221)</name>
    <dbReference type="NCBI Taxonomy" id="926556"/>
    <lineage>
        <taxon>Bacteria</taxon>
        <taxon>Pseudomonadati</taxon>
        <taxon>Bacteroidota</taxon>
        <taxon>Cytophagia</taxon>
        <taxon>Cytophagales</taxon>
        <taxon>Cyclobacteriaceae</taxon>
        <taxon>Echinicola</taxon>
    </lineage>
</organism>
<dbReference type="InterPro" id="IPR000866">
    <property type="entry name" value="AhpC/TSA"/>
</dbReference>
<dbReference type="GO" id="GO:0016491">
    <property type="term" value="F:oxidoreductase activity"/>
    <property type="evidence" value="ECO:0007669"/>
    <property type="project" value="InterPro"/>
</dbReference>
<proteinExistence type="predicted"/>
<feature type="domain" description="Thioredoxin" evidence="3">
    <location>
        <begin position="150"/>
        <end position="286"/>
    </location>
</feature>
<dbReference type="InterPro" id="IPR036249">
    <property type="entry name" value="Thioredoxin-like_sf"/>
</dbReference>